<evidence type="ECO:0000313" key="3">
    <source>
        <dbReference type="Proteomes" id="UP000664904"/>
    </source>
</evidence>
<sequence>MLSTPRTKIRKAQIGDVDFIFKLLNEEGFLQFIGDRGIKQKEDAEKYIESAFFNSYATHGLCSPFIVSDIEGRAVGIAGFYHRPSMQCPDLGFAFLKEIEGQGYAFEACQEILSFAAESLKLKTVAGILMPSNQRSKSLLKRLGFKELGNIVINPNLEKVLLMHIDLSK</sequence>
<dbReference type="PROSITE" id="PS51186">
    <property type="entry name" value="GNAT"/>
    <property type="match status" value="1"/>
</dbReference>
<organism evidence="2 3">
    <name type="scientific">Pseudoalteromonas xiamenensis</name>
    <dbReference type="NCBI Taxonomy" id="882626"/>
    <lineage>
        <taxon>Bacteria</taxon>
        <taxon>Pseudomonadati</taxon>
        <taxon>Pseudomonadota</taxon>
        <taxon>Gammaproteobacteria</taxon>
        <taxon>Alteromonadales</taxon>
        <taxon>Pseudoalteromonadaceae</taxon>
        <taxon>Pseudoalteromonas</taxon>
    </lineage>
</organism>
<feature type="domain" description="N-acetyltransferase" evidence="1">
    <location>
        <begin position="7"/>
        <end position="168"/>
    </location>
</feature>
<geneLocation type="plasmid" evidence="2 3">
    <name>unnamed5</name>
</geneLocation>
<dbReference type="KEGG" id="pxi:J5O05_19895"/>
<dbReference type="InterPro" id="IPR000182">
    <property type="entry name" value="GNAT_dom"/>
</dbReference>
<dbReference type="RefSeq" id="WP_208844696.1">
    <property type="nucleotide sequence ID" value="NZ_CP072135.1"/>
</dbReference>
<dbReference type="InterPro" id="IPR051531">
    <property type="entry name" value="N-acetyltransferase"/>
</dbReference>
<dbReference type="Proteomes" id="UP000664904">
    <property type="component" value="Plasmid unnamed5"/>
</dbReference>
<dbReference type="SUPFAM" id="SSF55729">
    <property type="entry name" value="Acyl-CoA N-acyltransferases (Nat)"/>
    <property type="match status" value="1"/>
</dbReference>
<keyword evidence="2" id="KW-0614">Plasmid</keyword>
<reference evidence="2" key="1">
    <citation type="submission" date="2021-03" db="EMBL/GenBank/DDBJ databases">
        <title>Complete Genome of Pseudoalteromonas xiamenensis STKMTI.2, a new potential marine bacterium producing anti-Vibrio compounds.</title>
        <authorList>
            <person name="Handayani D.P."/>
            <person name="Isnansetyo A."/>
            <person name="Istiqomah I."/>
            <person name="Jumina J."/>
        </authorList>
    </citation>
    <scope>NUCLEOTIDE SEQUENCE</scope>
    <source>
        <strain evidence="2">STKMTI.2</strain>
        <plasmid evidence="2">unnamed5</plasmid>
    </source>
</reference>
<dbReference type="EMBL" id="CP072135">
    <property type="protein sequence ID" value="QTH73077.1"/>
    <property type="molecule type" value="Genomic_DNA"/>
</dbReference>
<protein>
    <submittedName>
        <fullName evidence="2">GNAT family N-acetyltransferase</fullName>
    </submittedName>
</protein>
<dbReference type="InterPro" id="IPR016181">
    <property type="entry name" value="Acyl_CoA_acyltransferase"/>
</dbReference>
<accession>A0A975HMJ9</accession>
<dbReference type="PANTHER" id="PTHR43792:SF1">
    <property type="entry name" value="N-ACETYLTRANSFERASE DOMAIN-CONTAINING PROTEIN"/>
    <property type="match status" value="1"/>
</dbReference>
<gene>
    <name evidence="2" type="ORF">J5O05_19895</name>
</gene>
<dbReference type="Gene3D" id="3.40.630.30">
    <property type="match status" value="1"/>
</dbReference>
<name>A0A975HMJ9_9GAMM</name>
<dbReference type="Pfam" id="PF13302">
    <property type="entry name" value="Acetyltransf_3"/>
    <property type="match status" value="1"/>
</dbReference>
<evidence type="ECO:0000313" key="2">
    <source>
        <dbReference type="EMBL" id="QTH73077.1"/>
    </source>
</evidence>
<evidence type="ECO:0000259" key="1">
    <source>
        <dbReference type="PROSITE" id="PS51186"/>
    </source>
</evidence>
<proteinExistence type="predicted"/>
<dbReference type="PANTHER" id="PTHR43792">
    <property type="entry name" value="GNAT FAMILY, PUTATIVE (AFU_ORTHOLOGUE AFUA_3G00765)-RELATED-RELATED"/>
    <property type="match status" value="1"/>
</dbReference>
<keyword evidence="3" id="KW-1185">Reference proteome</keyword>
<dbReference type="AlphaFoldDB" id="A0A975HMJ9"/>
<dbReference type="GO" id="GO:0016747">
    <property type="term" value="F:acyltransferase activity, transferring groups other than amino-acyl groups"/>
    <property type="evidence" value="ECO:0007669"/>
    <property type="project" value="InterPro"/>
</dbReference>